<keyword evidence="10" id="KW-1185">Reference proteome</keyword>
<evidence type="ECO:0000313" key="10">
    <source>
        <dbReference type="Proteomes" id="UP001396898"/>
    </source>
</evidence>
<reference evidence="9 10" key="1">
    <citation type="submission" date="2023-01" db="EMBL/GenBank/DDBJ databases">
        <title>Analysis of 21 Apiospora genomes using comparative genomics revels a genus with tremendous synthesis potential of carbohydrate active enzymes and secondary metabolites.</title>
        <authorList>
            <person name="Sorensen T."/>
        </authorList>
    </citation>
    <scope>NUCLEOTIDE SEQUENCE [LARGE SCALE GENOMIC DNA]</scope>
    <source>
        <strain evidence="9 10">CBS 20057</strain>
    </source>
</reference>
<evidence type="ECO:0000256" key="4">
    <source>
        <dbReference type="ARBA" id="ARBA00023136"/>
    </source>
</evidence>
<feature type="region of interest" description="Disordered" evidence="6">
    <location>
        <begin position="387"/>
        <end position="412"/>
    </location>
</feature>
<dbReference type="Proteomes" id="UP001396898">
    <property type="component" value="Unassembled WGS sequence"/>
</dbReference>
<evidence type="ECO:0000256" key="6">
    <source>
        <dbReference type="SAM" id="MobiDB-lite"/>
    </source>
</evidence>
<feature type="compositionally biased region" description="Low complexity" evidence="6">
    <location>
        <begin position="268"/>
        <end position="280"/>
    </location>
</feature>
<sequence length="412" mass="45155">MPPQDIVGVTTAVVATVILALRIFTRLQVRQQSLDGSDFYRDFLTAALVKSDEEAEYLMRRSHVYEYVASTGRGLGLCFIKISILLFHLRLSRARWVRWAVTIVSVLVALYVLLNILFEGLGFAPPLAEVITNATIPEAIFWYTINILTDLSCLVIPAAIVLPLELRVAKKASVIALFGICSIPNAAGIWGCAFFLRMVPKLAEAAESPDLTHYFDLRVYVLQINVTLAFVECNGAIICAGIPTIWIFFIHFLPSMVRYYLHPSPSVSSATGATTSTTVVDRGKRRSRHAAARPHSLSLDEMPPAMRWDSDEPRAAALHQAHASESGTAILRVSPTIVETDDDSDSLNSTERDMTCSKAAGNEEIAGPPKAGVGGIVVRTDFAVERRESVESNHGTRFSYGSTPDSTRKSEV</sequence>
<dbReference type="PANTHER" id="PTHR33048:SF47">
    <property type="entry name" value="INTEGRAL MEMBRANE PROTEIN-RELATED"/>
    <property type="match status" value="1"/>
</dbReference>
<keyword evidence="2 7" id="KW-0812">Transmembrane</keyword>
<dbReference type="Pfam" id="PF20684">
    <property type="entry name" value="Fung_rhodopsin"/>
    <property type="match status" value="1"/>
</dbReference>
<name>A0ABR1R3R6_9PEZI</name>
<evidence type="ECO:0000256" key="2">
    <source>
        <dbReference type="ARBA" id="ARBA00022692"/>
    </source>
</evidence>
<evidence type="ECO:0000256" key="7">
    <source>
        <dbReference type="SAM" id="Phobius"/>
    </source>
</evidence>
<feature type="compositionally biased region" description="Basic residues" evidence="6">
    <location>
        <begin position="283"/>
        <end position="292"/>
    </location>
</feature>
<feature type="region of interest" description="Disordered" evidence="6">
    <location>
        <begin position="268"/>
        <end position="295"/>
    </location>
</feature>
<dbReference type="PANTHER" id="PTHR33048">
    <property type="entry name" value="PTH11-LIKE INTEGRAL MEMBRANE PROTEIN (AFU_ORTHOLOGUE AFUA_5G11245)"/>
    <property type="match status" value="1"/>
</dbReference>
<feature type="transmembrane region" description="Helical" evidence="7">
    <location>
        <begin position="174"/>
        <end position="199"/>
    </location>
</feature>
<comment type="subcellular location">
    <subcellularLocation>
        <location evidence="1">Membrane</location>
        <topology evidence="1">Multi-pass membrane protein</topology>
    </subcellularLocation>
</comment>
<evidence type="ECO:0000259" key="8">
    <source>
        <dbReference type="Pfam" id="PF20684"/>
    </source>
</evidence>
<dbReference type="InterPro" id="IPR049326">
    <property type="entry name" value="Rhodopsin_dom_fungi"/>
</dbReference>
<comment type="similarity">
    <text evidence="5">Belongs to the SAT4 family.</text>
</comment>
<proteinExistence type="inferred from homology"/>
<feature type="transmembrane region" description="Helical" evidence="7">
    <location>
        <begin position="140"/>
        <end position="162"/>
    </location>
</feature>
<feature type="transmembrane region" description="Helical" evidence="7">
    <location>
        <begin position="6"/>
        <end position="24"/>
    </location>
</feature>
<organism evidence="9 10">
    <name type="scientific">Apiospora marii</name>
    <dbReference type="NCBI Taxonomy" id="335849"/>
    <lineage>
        <taxon>Eukaryota</taxon>
        <taxon>Fungi</taxon>
        <taxon>Dikarya</taxon>
        <taxon>Ascomycota</taxon>
        <taxon>Pezizomycotina</taxon>
        <taxon>Sordariomycetes</taxon>
        <taxon>Xylariomycetidae</taxon>
        <taxon>Amphisphaeriales</taxon>
        <taxon>Apiosporaceae</taxon>
        <taxon>Apiospora</taxon>
    </lineage>
</organism>
<accession>A0ABR1R3R6</accession>
<evidence type="ECO:0000256" key="1">
    <source>
        <dbReference type="ARBA" id="ARBA00004141"/>
    </source>
</evidence>
<evidence type="ECO:0000256" key="3">
    <source>
        <dbReference type="ARBA" id="ARBA00022989"/>
    </source>
</evidence>
<keyword evidence="4 7" id="KW-0472">Membrane</keyword>
<dbReference type="InterPro" id="IPR052337">
    <property type="entry name" value="SAT4-like"/>
</dbReference>
<feature type="transmembrane region" description="Helical" evidence="7">
    <location>
        <begin position="96"/>
        <end position="118"/>
    </location>
</feature>
<dbReference type="EMBL" id="JAQQWI010000021">
    <property type="protein sequence ID" value="KAK7998525.1"/>
    <property type="molecule type" value="Genomic_DNA"/>
</dbReference>
<gene>
    <name evidence="9" type="ORF">PG991_015004</name>
</gene>
<feature type="compositionally biased region" description="Polar residues" evidence="6">
    <location>
        <begin position="392"/>
        <end position="405"/>
    </location>
</feature>
<evidence type="ECO:0000256" key="5">
    <source>
        <dbReference type="ARBA" id="ARBA00038359"/>
    </source>
</evidence>
<evidence type="ECO:0000313" key="9">
    <source>
        <dbReference type="EMBL" id="KAK7998525.1"/>
    </source>
</evidence>
<feature type="domain" description="Rhodopsin" evidence="8">
    <location>
        <begin position="65"/>
        <end position="248"/>
    </location>
</feature>
<keyword evidence="3 7" id="KW-1133">Transmembrane helix</keyword>
<protein>
    <recommendedName>
        <fullName evidence="8">Rhodopsin domain-containing protein</fullName>
    </recommendedName>
</protein>
<feature type="transmembrane region" description="Helical" evidence="7">
    <location>
        <begin position="219"/>
        <end position="249"/>
    </location>
</feature>
<comment type="caution">
    <text evidence="9">The sequence shown here is derived from an EMBL/GenBank/DDBJ whole genome shotgun (WGS) entry which is preliminary data.</text>
</comment>